<gene>
    <name evidence="1" type="ORF">LCGC14_2671970</name>
</gene>
<reference evidence="1" key="1">
    <citation type="journal article" date="2015" name="Nature">
        <title>Complex archaea that bridge the gap between prokaryotes and eukaryotes.</title>
        <authorList>
            <person name="Spang A."/>
            <person name="Saw J.H."/>
            <person name="Jorgensen S.L."/>
            <person name="Zaremba-Niedzwiedzka K."/>
            <person name="Martijn J."/>
            <person name="Lind A.E."/>
            <person name="van Eijk R."/>
            <person name="Schleper C."/>
            <person name="Guy L."/>
            <person name="Ettema T.J."/>
        </authorList>
    </citation>
    <scope>NUCLEOTIDE SEQUENCE</scope>
</reference>
<proteinExistence type="predicted"/>
<sequence>MTDQEYRLIATKIRQEEGLDSRDYVDIPYQVIEDAVISKVTWSIHDWMIDQSFYDPNIDSNPATLLRHILQASDIEKL</sequence>
<evidence type="ECO:0000313" key="1">
    <source>
        <dbReference type="EMBL" id="KKK95523.1"/>
    </source>
</evidence>
<dbReference type="AlphaFoldDB" id="A0A0F8ZNV6"/>
<comment type="caution">
    <text evidence="1">The sequence shown here is derived from an EMBL/GenBank/DDBJ whole genome shotgun (WGS) entry which is preliminary data.</text>
</comment>
<protein>
    <submittedName>
        <fullName evidence="1">Uncharacterized protein</fullName>
    </submittedName>
</protein>
<dbReference type="EMBL" id="LAZR01046876">
    <property type="protein sequence ID" value="KKK95523.1"/>
    <property type="molecule type" value="Genomic_DNA"/>
</dbReference>
<organism evidence="1">
    <name type="scientific">marine sediment metagenome</name>
    <dbReference type="NCBI Taxonomy" id="412755"/>
    <lineage>
        <taxon>unclassified sequences</taxon>
        <taxon>metagenomes</taxon>
        <taxon>ecological metagenomes</taxon>
    </lineage>
</organism>
<name>A0A0F8ZNV6_9ZZZZ</name>
<accession>A0A0F8ZNV6</accession>